<dbReference type="SMART" id="SM00355">
    <property type="entry name" value="ZnF_C2H2"/>
    <property type="match status" value="6"/>
</dbReference>
<feature type="domain" description="C2H2-type" evidence="8">
    <location>
        <begin position="74"/>
        <end position="101"/>
    </location>
</feature>
<dbReference type="EMBL" id="AGBW02013802">
    <property type="protein sequence ID" value="OWR42799.1"/>
    <property type="molecule type" value="Genomic_DNA"/>
</dbReference>
<evidence type="ECO:0000313" key="9">
    <source>
        <dbReference type="EMBL" id="OWR42799.1"/>
    </source>
</evidence>
<keyword evidence="2" id="KW-0479">Metal-binding</keyword>
<name>A0A212EMV0_DANPL</name>
<dbReference type="STRING" id="278856.A0A212EMV0"/>
<sequence length="242" mass="28828">MYIKLRNNKIIKTVILNLINDLNLELDKDGNILSRPCYLNINKSKLAIEKEWSPIYPNTVSSSENKIKDINIQKQCEECYKTFSSIKTYKLHIKTHKRRRQKTYYSCVHCDYKTLNKSSLQGHINKSHLKVRQFVCQVCFKSFYHKKNLTEHVRSHTKGRDEVCEICGETFLHRKNLLEHLRLHNNVRPYECNICSKRFITSGRRSDHIKRTHREKNEVCLLCDKRFSLPKELTRHIKSVHS</sequence>
<evidence type="ECO:0000256" key="3">
    <source>
        <dbReference type="ARBA" id="ARBA00022737"/>
    </source>
</evidence>
<keyword evidence="4 7" id="KW-0863">Zinc-finger</keyword>
<feature type="domain" description="C2H2-type" evidence="8">
    <location>
        <begin position="218"/>
        <end position="242"/>
    </location>
</feature>
<dbReference type="GO" id="GO:0008270">
    <property type="term" value="F:zinc ion binding"/>
    <property type="evidence" value="ECO:0007669"/>
    <property type="project" value="UniProtKB-KW"/>
</dbReference>
<dbReference type="Pfam" id="PF00096">
    <property type="entry name" value="zf-C2H2"/>
    <property type="match status" value="4"/>
</dbReference>
<organism evidence="9 10">
    <name type="scientific">Danaus plexippus plexippus</name>
    <dbReference type="NCBI Taxonomy" id="278856"/>
    <lineage>
        <taxon>Eukaryota</taxon>
        <taxon>Metazoa</taxon>
        <taxon>Ecdysozoa</taxon>
        <taxon>Arthropoda</taxon>
        <taxon>Hexapoda</taxon>
        <taxon>Insecta</taxon>
        <taxon>Pterygota</taxon>
        <taxon>Neoptera</taxon>
        <taxon>Endopterygota</taxon>
        <taxon>Lepidoptera</taxon>
        <taxon>Glossata</taxon>
        <taxon>Ditrysia</taxon>
        <taxon>Papilionoidea</taxon>
        <taxon>Nymphalidae</taxon>
        <taxon>Danainae</taxon>
        <taxon>Danaini</taxon>
        <taxon>Danaina</taxon>
        <taxon>Danaus</taxon>
        <taxon>Danaus</taxon>
    </lineage>
</organism>
<dbReference type="InParanoid" id="A0A212EMV0"/>
<dbReference type="SUPFAM" id="SSF57667">
    <property type="entry name" value="beta-beta-alpha zinc fingers"/>
    <property type="match status" value="3"/>
</dbReference>
<evidence type="ECO:0000256" key="6">
    <source>
        <dbReference type="ARBA" id="ARBA00023242"/>
    </source>
</evidence>
<evidence type="ECO:0000256" key="5">
    <source>
        <dbReference type="ARBA" id="ARBA00022833"/>
    </source>
</evidence>
<evidence type="ECO:0000259" key="8">
    <source>
        <dbReference type="PROSITE" id="PS50157"/>
    </source>
</evidence>
<evidence type="ECO:0000256" key="1">
    <source>
        <dbReference type="ARBA" id="ARBA00004123"/>
    </source>
</evidence>
<keyword evidence="10" id="KW-1185">Reference proteome</keyword>
<dbReference type="PANTHER" id="PTHR24394">
    <property type="entry name" value="ZINC FINGER PROTEIN"/>
    <property type="match status" value="1"/>
</dbReference>
<feature type="domain" description="C2H2-type" evidence="8">
    <location>
        <begin position="134"/>
        <end position="161"/>
    </location>
</feature>
<dbReference type="Proteomes" id="UP000007151">
    <property type="component" value="Unassembled WGS sequence"/>
</dbReference>
<dbReference type="InterPro" id="IPR036236">
    <property type="entry name" value="Znf_C2H2_sf"/>
</dbReference>
<feature type="domain" description="C2H2-type" evidence="8">
    <location>
        <begin position="162"/>
        <end position="189"/>
    </location>
</feature>
<dbReference type="PROSITE" id="PS50157">
    <property type="entry name" value="ZINC_FINGER_C2H2_2"/>
    <property type="match status" value="5"/>
</dbReference>
<protein>
    <submittedName>
        <fullName evidence="9">Zinc finger and BTB domain-containing protein 17</fullName>
    </submittedName>
</protein>
<feature type="domain" description="C2H2-type" evidence="8">
    <location>
        <begin position="190"/>
        <end position="218"/>
    </location>
</feature>
<reference evidence="9 10" key="1">
    <citation type="journal article" date="2011" name="Cell">
        <title>The monarch butterfly genome yields insights into long-distance migration.</title>
        <authorList>
            <person name="Zhan S."/>
            <person name="Merlin C."/>
            <person name="Boore J.L."/>
            <person name="Reppert S.M."/>
        </authorList>
    </citation>
    <scope>NUCLEOTIDE SEQUENCE [LARGE SCALE GENOMIC DNA]</scope>
    <source>
        <strain evidence="9">F-2</strain>
    </source>
</reference>
<keyword evidence="6" id="KW-0539">Nucleus</keyword>
<proteinExistence type="predicted"/>
<dbReference type="PROSITE" id="PS00028">
    <property type="entry name" value="ZINC_FINGER_C2H2_1"/>
    <property type="match status" value="5"/>
</dbReference>
<dbReference type="InterPro" id="IPR013087">
    <property type="entry name" value="Znf_C2H2_type"/>
</dbReference>
<dbReference type="KEGG" id="dpl:KGM_205149"/>
<dbReference type="PANTHER" id="PTHR24394:SF29">
    <property type="entry name" value="MYONEURIN"/>
    <property type="match status" value="1"/>
</dbReference>
<dbReference type="AlphaFoldDB" id="A0A212EMV0"/>
<keyword evidence="5" id="KW-0862">Zinc</keyword>
<dbReference type="Gene3D" id="3.30.160.60">
    <property type="entry name" value="Classic Zinc Finger"/>
    <property type="match status" value="4"/>
</dbReference>
<dbReference type="FunFam" id="3.30.160.60:FF:000110">
    <property type="entry name" value="Zinc finger protein-like"/>
    <property type="match status" value="1"/>
</dbReference>
<evidence type="ECO:0000256" key="7">
    <source>
        <dbReference type="PROSITE-ProRule" id="PRU00042"/>
    </source>
</evidence>
<comment type="caution">
    <text evidence="9">The sequence shown here is derived from an EMBL/GenBank/DDBJ whole genome shotgun (WGS) entry which is preliminary data.</text>
</comment>
<evidence type="ECO:0000256" key="4">
    <source>
        <dbReference type="ARBA" id="ARBA00022771"/>
    </source>
</evidence>
<accession>A0A212EMV0</accession>
<comment type="subcellular location">
    <subcellularLocation>
        <location evidence="1">Nucleus</location>
    </subcellularLocation>
</comment>
<evidence type="ECO:0000256" key="2">
    <source>
        <dbReference type="ARBA" id="ARBA00022723"/>
    </source>
</evidence>
<dbReference type="GO" id="GO:0000981">
    <property type="term" value="F:DNA-binding transcription factor activity, RNA polymerase II-specific"/>
    <property type="evidence" value="ECO:0007669"/>
    <property type="project" value="TreeGrafter"/>
</dbReference>
<evidence type="ECO:0000313" key="10">
    <source>
        <dbReference type="Proteomes" id="UP000007151"/>
    </source>
</evidence>
<keyword evidence="3" id="KW-0677">Repeat</keyword>
<dbReference type="GO" id="GO:0005634">
    <property type="term" value="C:nucleus"/>
    <property type="evidence" value="ECO:0007669"/>
    <property type="project" value="UniProtKB-SubCell"/>
</dbReference>
<gene>
    <name evidence="9" type="ORF">KGM_205149</name>
</gene>